<evidence type="ECO:0000259" key="10">
    <source>
        <dbReference type="PROSITE" id="PS51195"/>
    </source>
</evidence>
<protein>
    <submittedName>
        <fullName evidence="11">Superfamily II DNA and RNA helicase</fullName>
    </submittedName>
</protein>
<evidence type="ECO:0000313" key="11">
    <source>
        <dbReference type="EMBL" id="MCP2256875.1"/>
    </source>
</evidence>
<feature type="domain" description="Helicase C-terminal" evidence="9">
    <location>
        <begin position="382"/>
        <end position="530"/>
    </location>
</feature>
<feature type="region of interest" description="Disordered" evidence="7">
    <location>
        <begin position="517"/>
        <end position="620"/>
    </location>
</feature>
<feature type="short sequence motif" description="Q motif" evidence="6">
    <location>
        <begin position="155"/>
        <end position="183"/>
    </location>
</feature>
<dbReference type="SMART" id="SM00490">
    <property type="entry name" value="HELICc"/>
    <property type="match status" value="1"/>
</dbReference>
<dbReference type="InterPro" id="IPR044742">
    <property type="entry name" value="DEAD/DEAH_RhlB"/>
</dbReference>
<comment type="caution">
    <text evidence="11">The sequence shown here is derived from an EMBL/GenBank/DDBJ whole genome shotgun (WGS) entry which is preliminary data.</text>
</comment>
<feature type="compositionally biased region" description="Basic and acidic residues" evidence="7">
    <location>
        <begin position="568"/>
        <end position="620"/>
    </location>
</feature>
<evidence type="ECO:0000256" key="6">
    <source>
        <dbReference type="PROSITE-ProRule" id="PRU00552"/>
    </source>
</evidence>
<dbReference type="PANTHER" id="PTHR47959:SF13">
    <property type="entry name" value="ATP-DEPENDENT RNA HELICASE RHLE"/>
    <property type="match status" value="1"/>
</dbReference>
<evidence type="ECO:0000259" key="9">
    <source>
        <dbReference type="PROSITE" id="PS51194"/>
    </source>
</evidence>
<keyword evidence="2" id="KW-0378">Hydrolase</keyword>
<dbReference type="SMART" id="SM00487">
    <property type="entry name" value="DEXDc"/>
    <property type="match status" value="1"/>
</dbReference>
<proteinExistence type="inferred from homology"/>
<dbReference type="PROSITE" id="PS51195">
    <property type="entry name" value="Q_MOTIF"/>
    <property type="match status" value="1"/>
</dbReference>
<keyword evidence="3 11" id="KW-0347">Helicase</keyword>
<comment type="similarity">
    <text evidence="5">Belongs to the DEAD box helicase family.</text>
</comment>
<dbReference type="PROSITE" id="PS51192">
    <property type="entry name" value="HELICASE_ATP_BIND_1"/>
    <property type="match status" value="1"/>
</dbReference>
<dbReference type="InterPro" id="IPR011545">
    <property type="entry name" value="DEAD/DEAH_box_helicase_dom"/>
</dbReference>
<evidence type="ECO:0000256" key="5">
    <source>
        <dbReference type="ARBA" id="ARBA00038437"/>
    </source>
</evidence>
<dbReference type="Pfam" id="PF00270">
    <property type="entry name" value="DEAD"/>
    <property type="match status" value="1"/>
</dbReference>
<keyword evidence="1" id="KW-0547">Nucleotide-binding</keyword>
<keyword evidence="4" id="KW-0067">ATP-binding</keyword>
<dbReference type="InterPro" id="IPR014014">
    <property type="entry name" value="RNA_helicase_DEAD_Q_motif"/>
</dbReference>
<evidence type="ECO:0000313" key="12">
    <source>
        <dbReference type="Proteomes" id="UP001205311"/>
    </source>
</evidence>
<dbReference type="CDD" id="cd00268">
    <property type="entry name" value="DEADc"/>
    <property type="match status" value="1"/>
</dbReference>
<dbReference type="InterPro" id="IPR050079">
    <property type="entry name" value="DEAD_box_RNA_helicase"/>
</dbReference>
<feature type="domain" description="Helicase ATP-binding" evidence="8">
    <location>
        <begin position="186"/>
        <end position="359"/>
    </location>
</feature>
<dbReference type="SUPFAM" id="SSF52540">
    <property type="entry name" value="P-loop containing nucleoside triphosphate hydrolases"/>
    <property type="match status" value="1"/>
</dbReference>
<keyword evidence="12" id="KW-1185">Reference proteome</keyword>
<dbReference type="GO" id="GO:0004386">
    <property type="term" value="F:helicase activity"/>
    <property type="evidence" value="ECO:0007669"/>
    <property type="project" value="UniProtKB-KW"/>
</dbReference>
<feature type="compositionally biased region" description="Gly residues" evidence="7">
    <location>
        <begin position="555"/>
        <end position="567"/>
    </location>
</feature>
<evidence type="ECO:0000256" key="1">
    <source>
        <dbReference type="ARBA" id="ARBA00022741"/>
    </source>
</evidence>
<accession>A0ABT1HMZ5</accession>
<dbReference type="Pfam" id="PF00271">
    <property type="entry name" value="Helicase_C"/>
    <property type="match status" value="1"/>
</dbReference>
<dbReference type="PROSITE" id="PS51194">
    <property type="entry name" value="HELICASE_CTER"/>
    <property type="match status" value="1"/>
</dbReference>
<evidence type="ECO:0000256" key="2">
    <source>
        <dbReference type="ARBA" id="ARBA00022801"/>
    </source>
</evidence>
<evidence type="ECO:0000256" key="3">
    <source>
        <dbReference type="ARBA" id="ARBA00022806"/>
    </source>
</evidence>
<reference evidence="11 12" key="1">
    <citation type="submission" date="2022-06" db="EMBL/GenBank/DDBJ databases">
        <title>Genomic Encyclopedia of Archaeal and Bacterial Type Strains, Phase II (KMG-II): from individual species to whole genera.</title>
        <authorList>
            <person name="Goeker M."/>
        </authorList>
    </citation>
    <scope>NUCLEOTIDE SEQUENCE [LARGE SCALE GENOMIC DNA]</scope>
    <source>
        <strain evidence="11 12">DSM 40477</strain>
    </source>
</reference>
<feature type="domain" description="DEAD-box RNA helicase Q" evidence="10">
    <location>
        <begin position="155"/>
        <end position="183"/>
    </location>
</feature>
<dbReference type="Gene3D" id="3.40.50.300">
    <property type="entry name" value="P-loop containing nucleotide triphosphate hydrolases"/>
    <property type="match status" value="2"/>
</dbReference>
<evidence type="ECO:0000256" key="4">
    <source>
        <dbReference type="ARBA" id="ARBA00022840"/>
    </source>
</evidence>
<dbReference type="InterPro" id="IPR014001">
    <property type="entry name" value="Helicase_ATP-bd"/>
</dbReference>
<evidence type="ECO:0000259" key="8">
    <source>
        <dbReference type="PROSITE" id="PS51192"/>
    </source>
</evidence>
<dbReference type="Proteomes" id="UP001205311">
    <property type="component" value="Unassembled WGS sequence"/>
</dbReference>
<feature type="region of interest" description="Disordered" evidence="7">
    <location>
        <begin position="11"/>
        <end position="48"/>
    </location>
</feature>
<sequence length="620" mass="66930">MFLPPFGVERWLSPRRRSRSDESGGTVGVAADTPTVPPPRSAHQVGSGCTAMRTVRDLADPATAGATEDPLRRPCPTGLRAGLVLVISTVGSPPRGLPVTCHVPERADLTTDRFDRTLRKPRHRWVRPAAEAAEQAPQQPLEQESTPLTDAADLPGFDELGLPEALVRALRDRGITHPFPIQAATLPDALAGHDVLGRGQTGSGKTLAFGLPMLVRLSDGESRPLHPRGLVLVPTRELAMQVQDSLAPFARALGLTCSVVVGGTSFPKQVSALRRGVDLLIATPGRLNDHVRQGTCVLSEVGITALDEADHMADLGFLPDVRAALDLVAPDGQRLLFSATLDGDVDVLVKQYLVDPVTHSVSPPAASVSTMEHHLLLIGRGEKSAVVSRIAAREGRTILFARTQQAVDRLTEQLRDVGVRARGLHGGKSQAVRTRTLAEFREGRSQVLVATDVAARGIHVDGIDLVVHVDPPNDAKDYLHRAGRTARAGEAGTVVTIVQPNQRRKVQALTRQAGVDPISTRVDADGEDLARITGAREPSGVPVVDEPTPRRGGGKRFGGPRQGGRGGWRGERRDRGDHQGRHDRGGDRSWRRDRDQGERRDRGPRREFGDRHDRPAREGR</sequence>
<name>A0ABT1HMZ5_STRSD</name>
<evidence type="ECO:0000256" key="7">
    <source>
        <dbReference type="SAM" id="MobiDB-lite"/>
    </source>
</evidence>
<organism evidence="11 12">
    <name type="scientific">Streptoalloteichus tenebrarius (strain ATCC 17920 / DSM 40477 / JCM 4838 / CBS 697.72 / NBRC 16177 / NCIMB 11028 / NRRL B-12390 / A12253. 1 / ISP 5477)</name>
    <name type="common">Streptomyces tenebrarius</name>
    <dbReference type="NCBI Taxonomy" id="1933"/>
    <lineage>
        <taxon>Bacteria</taxon>
        <taxon>Bacillati</taxon>
        <taxon>Actinomycetota</taxon>
        <taxon>Actinomycetes</taxon>
        <taxon>Pseudonocardiales</taxon>
        <taxon>Pseudonocardiaceae</taxon>
        <taxon>Streptoalloteichus</taxon>
    </lineage>
</organism>
<dbReference type="InterPro" id="IPR001650">
    <property type="entry name" value="Helicase_C-like"/>
</dbReference>
<dbReference type="InterPro" id="IPR027417">
    <property type="entry name" value="P-loop_NTPase"/>
</dbReference>
<dbReference type="EMBL" id="JAMTCP010000002">
    <property type="protein sequence ID" value="MCP2256875.1"/>
    <property type="molecule type" value="Genomic_DNA"/>
</dbReference>
<dbReference type="PANTHER" id="PTHR47959">
    <property type="entry name" value="ATP-DEPENDENT RNA HELICASE RHLE-RELATED"/>
    <property type="match status" value="1"/>
</dbReference>
<dbReference type="CDD" id="cd18787">
    <property type="entry name" value="SF2_C_DEAD"/>
    <property type="match status" value="1"/>
</dbReference>
<gene>
    <name evidence="11" type="ORF">LX15_000558</name>
</gene>